<sequence>MTSTSQAHASPAASAASLASAASPASASSPGSSAASPASSAASSPRPTPPRTQPPDPHPYRPRTACPPGAIDCHVHLFGPAAQHPFHPDSKYVSDDALPETNIALQDTLGLAGAVVVSGGGYGRSTTHLAQVLEAHPDRFRGVALLPDDITDPALERLDALGVVGARFVSPGHRGDLPRLPSSMVGRVRDLGWHIQYYPSGTDLLAHADALEALNMVVVLDHFAAVPARGGVDQPAMHRLLQLLDTGRFWVKLSGPMRCTDGDYPYDAVTPIAQALIAAAPERLVWGTDWPHVNMNGRGMPNDGDLFDLLATWAPDAAVRQRILVDNPRALYGAFGKGVTPA</sequence>
<keyword evidence="2" id="KW-0732">Signal</keyword>
<dbReference type="InterPro" id="IPR052358">
    <property type="entry name" value="Aro_Compnd_Degr_Hydrolases"/>
</dbReference>
<comment type="caution">
    <text evidence="4">The sequence shown here is derived from an EMBL/GenBank/DDBJ whole genome shotgun (WGS) entry which is preliminary data.</text>
</comment>
<feature type="chain" id="PRO_5030628526" evidence="2">
    <location>
        <begin position="28"/>
        <end position="342"/>
    </location>
</feature>
<feature type="signal peptide" evidence="2">
    <location>
        <begin position="1"/>
        <end position="27"/>
    </location>
</feature>
<dbReference type="PANTHER" id="PTHR35563:SF2">
    <property type="entry name" value="BARREL METAL-DEPENDENT HYDROLASE, PUTATIVE (AFU_ORTHOLOGUE AFUA_1G16240)-RELATED"/>
    <property type="match status" value="1"/>
</dbReference>
<feature type="domain" description="Amidohydrolase-related" evidence="3">
    <location>
        <begin position="71"/>
        <end position="333"/>
    </location>
</feature>
<feature type="compositionally biased region" description="Pro residues" evidence="1">
    <location>
        <begin position="46"/>
        <end position="57"/>
    </location>
</feature>
<proteinExistence type="predicted"/>
<dbReference type="InterPro" id="IPR032466">
    <property type="entry name" value="Metal_Hydrolase"/>
</dbReference>
<evidence type="ECO:0000313" key="5">
    <source>
        <dbReference type="Proteomes" id="UP000542125"/>
    </source>
</evidence>
<evidence type="ECO:0000256" key="1">
    <source>
        <dbReference type="SAM" id="MobiDB-lite"/>
    </source>
</evidence>
<dbReference type="SUPFAM" id="SSF51556">
    <property type="entry name" value="Metallo-dependent hydrolases"/>
    <property type="match status" value="1"/>
</dbReference>
<dbReference type="Gene3D" id="3.20.20.140">
    <property type="entry name" value="Metal-dependent hydrolases"/>
    <property type="match status" value="1"/>
</dbReference>
<evidence type="ECO:0000313" key="4">
    <source>
        <dbReference type="EMBL" id="NYE85317.1"/>
    </source>
</evidence>
<dbReference type="Pfam" id="PF04909">
    <property type="entry name" value="Amidohydro_2"/>
    <property type="match status" value="1"/>
</dbReference>
<keyword evidence="5" id="KW-1185">Reference proteome</keyword>
<dbReference type="AlphaFoldDB" id="A0A7Y9IY91"/>
<dbReference type="InterPro" id="IPR006680">
    <property type="entry name" value="Amidohydro-rel"/>
</dbReference>
<accession>A0A7Y9IY91</accession>
<reference evidence="4 5" key="1">
    <citation type="submission" date="2020-07" db="EMBL/GenBank/DDBJ databases">
        <title>Genomic Encyclopedia of Type Strains, Phase IV (KMG-V): Genome sequencing to study the core and pangenomes of soil and plant-associated prokaryotes.</title>
        <authorList>
            <person name="Whitman W."/>
        </authorList>
    </citation>
    <scope>NUCLEOTIDE SEQUENCE [LARGE SCALE GENOMIC DNA]</scope>
    <source>
        <strain evidence="4 5">SAS40</strain>
    </source>
</reference>
<feature type="region of interest" description="Disordered" evidence="1">
    <location>
        <begin position="1"/>
        <end position="66"/>
    </location>
</feature>
<dbReference type="PANTHER" id="PTHR35563">
    <property type="entry name" value="BARREL METAL-DEPENDENT HYDROLASE, PUTATIVE (AFU_ORTHOLOGUE AFUA_1G16240)-RELATED"/>
    <property type="match status" value="1"/>
</dbReference>
<dbReference type="Proteomes" id="UP000542125">
    <property type="component" value="Unassembled WGS sequence"/>
</dbReference>
<organism evidence="4 5">
    <name type="scientific">Pigmentiphaga litoralis</name>
    <dbReference type="NCBI Taxonomy" id="516702"/>
    <lineage>
        <taxon>Bacteria</taxon>
        <taxon>Pseudomonadati</taxon>
        <taxon>Pseudomonadota</taxon>
        <taxon>Betaproteobacteria</taxon>
        <taxon>Burkholderiales</taxon>
        <taxon>Alcaligenaceae</taxon>
        <taxon>Pigmentiphaga</taxon>
    </lineage>
</organism>
<feature type="compositionally biased region" description="Low complexity" evidence="1">
    <location>
        <begin position="1"/>
        <end position="45"/>
    </location>
</feature>
<dbReference type="GO" id="GO:0016787">
    <property type="term" value="F:hydrolase activity"/>
    <property type="evidence" value="ECO:0007669"/>
    <property type="project" value="UniProtKB-KW"/>
</dbReference>
<dbReference type="RefSeq" id="WP_218863577.1">
    <property type="nucleotide sequence ID" value="NZ_JACBYR010000002.1"/>
</dbReference>
<keyword evidence="4" id="KW-0378">Hydrolase</keyword>
<dbReference type="EMBL" id="JACBYR010000002">
    <property type="protein sequence ID" value="NYE85317.1"/>
    <property type="molecule type" value="Genomic_DNA"/>
</dbReference>
<gene>
    <name evidence="4" type="ORF">FHW18_004624</name>
</gene>
<protein>
    <submittedName>
        <fullName evidence="4">Putative TIM-barrel fold metal-dependent hydrolase</fullName>
    </submittedName>
</protein>
<evidence type="ECO:0000259" key="3">
    <source>
        <dbReference type="Pfam" id="PF04909"/>
    </source>
</evidence>
<evidence type="ECO:0000256" key="2">
    <source>
        <dbReference type="SAM" id="SignalP"/>
    </source>
</evidence>
<name>A0A7Y9IY91_9BURK</name>